<evidence type="ECO:0000256" key="4">
    <source>
        <dbReference type="PROSITE-ProRule" id="PRU01248"/>
    </source>
</evidence>
<dbReference type="InterPro" id="IPR002104">
    <property type="entry name" value="Integrase_catalytic"/>
</dbReference>
<feature type="domain" description="Tyr recombinase" evidence="6">
    <location>
        <begin position="237"/>
        <end position="459"/>
    </location>
</feature>
<organism evidence="8 9">
    <name type="scientific">Spongiactinospora rosea</name>
    <dbReference type="NCBI Taxonomy" id="2248750"/>
    <lineage>
        <taxon>Bacteria</taxon>
        <taxon>Bacillati</taxon>
        <taxon>Actinomycetota</taxon>
        <taxon>Actinomycetes</taxon>
        <taxon>Streptosporangiales</taxon>
        <taxon>Streptosporangiaceae</taxon>
        <taxon>Spongiactinospora</taxon>
    </lineage>
</organism>
<dbReference type="AlphaFoldDB" id="A0A366LJF9"/>
<dbReference type="GO" id="GO:0006310">
    <property type="term" value="P:DNA recombination"/>
    <property type="evidence" value="ECO:0007669"/>
    <property type="project" value="UniProtKB-KW"/>
</dbReference>
<dbReference type="InterPro" id="IPR011010">
    <property type="entry name" value="DNA_brk_join_enz"/>
</dbReference>
<reference evidence="8 9" key="1">
    <citation type="submission" date="2018-06" db="EMBL/GenBank/DDBJ databases">
        <title>Sphaerisporangium craniellae sp. nov., isolated from a marine sponge in the South China Sea.</title>
        <authorList>
            <person name="Li L."/>
        </authorList>
    </citation>
    <scope>NUCLEOTIDE SEQUENCE [LARGE SCALE GENOMIC DNA]</scope>
    <source>
        <strain evidence="8 9">LHW63015</strain>
    </source>
</reference>
<protein>
    <recommendedName>
        <fullName evidence="10">Integrase</fullName>
    </recommendedName>
</protein>
<dbReference type="EMBL" id="QMEY01000040">
    <property type="protein sequence ID" value="RBQ14028.1"/>
    <property type="molecule type" value="Genomic_DNA"/>
</dbReference>
<gene>
    <name evidence="8" type="ORF">DP939_42910</name>
</gene>
<evidence type="ECO:0000256" key="3">
    <source>
        <dbReference type="ARBA" id="ARBA00023172"/>
    </source>
</evidence>
<dbReference type="PROSITE" id="PS51900">
    <property type="entry name" value="CB"/>
    <property type="match status" value="1"/>
</dbReference>
<feature type="region of interest" description="Disordered" evidence="5">
    <location>
        <begin position="474"/>
        <end position="495"/>
    </location>
</feature>
<evidence type="ECO:0000259" key="7">
    <source>
        <dbReference type="PROSITE" id="PS51900"/>
    </source>
</evidence>
<dbReference type="GO" id="GO:0015074">
    <property type="term" value="P:DNA integration"/>
    <property type="evidence" value="ECO:0007669"/>
    <property type="project" value="InterPro"/>
</dbReference>
<proteinExistence type="inferred from homology"/>
<evidence type="ECO:0000259" key="6">
    <source>
        <dbReference type="PROSITE" id="PS51898"/>
    </source>
</evidence>
<evidence type="ECO:0000256" key="1">
    <source>
        <dbReference type="ARBA" id="ARBA00008857"/>
    </source>
</evidence>
<evidence type="ECO:0000313" key="9">
    <source>
        <dbReference type="Proteomes" id="UP000253303"/>
    </source>
</evidence>
<dbReference type="Gene3D" id="1.10.443.10">
    <property type="entry name" value="Intergrase catalytic core"/>
    <property type="match status" value="1"/>
</dbReference>
<evidence type="ECO:0000256" key="2">
    <source>
        <dbReference type="ARBA" id="ARBA00023125"/>
    </source>
</evidence>
<dbReference type="InterPro" id="IPR050090">
    <property type="entry name" value="Tyrosine_recombinase_XerCD"/>
</dbReference>
<comment type="similarity">
    <text evidence="1">Belongs to the 'phage' integrase family.</text>
</comment>
<dbReference type="RefSeq" id="WP_113986589.1">
    <property type="nucleotide sequence ID" value="NZ_QMEY01000040.1"/>
</dbReference>
<dbReference type="Gene3D" id="1.10.150.130">
    <property type="match status" value="1"/>
</dbReference>
<dbReference type="InterPro" id="IPR010998">
    <property type="entry name" value="Integrase_recombinase_N"/>
</dbReference>
<dbReference type="InterPro" id="IPR044068">
    <property type="entry name" value="CB"/>
</dbReference>
<evidence type="ECO:0008006" key="10">
    <source>
        <dbReference type="Google" id="ProtNLM"/>
    </source>
</evidence>
<accession>A0A366LJF9</accession>
<keyword evidence="9" id="KW-1185">Reference proteome</keyword>
<dbReference type="OrthoDB" id="3773913at2"/>
<dbReference type="SUPFAM" id="SSF56349">
    <property type="entry name" value="DNA breaking-rejoining enzymes"/>
    <property type="match status" value="1"/>
</dbReference>
<dbReference type="InterPro" id="IPR013762">
    <property type="entry name" value="Integrase-like_cat_sf"/>
</dbReference>
<dbReference type="PANTHER" id="PTHR30349:SF64">
    <property type="entry name" value="PROPHAGE INTEGRASE INTD-RELATED"/>
    <property type="match status" value="1"/>
</dbReference>
<sequence>MGKKPLDLRFWEIRNRKGRRRPYELRWVLAGREHSVSFKTKTLAQRFQSDLTEAAKDISTEWDLRTGQPAAWGRIEADWFSLGVKWVGKVWGDLAPNTRKSIASDLSEVTILAMLSNSPKARRSRPGLKVLRAALKQWAFCPGRAETPPAEIADALAWLKAHTLPVTDLAEIDQVRDALAKLGKLADGRKASTSTLRRRRGVLHSMLDYAVSTKIIKINTLAGIRGAHHRQGDVEVSPVRVPSMEQAVRLLSAVRDLKQPKTTKVPSRGPHLFAFFATMYYAGLRPSECLALKNIACDLPEAGWGLLTLTGAAPTVGKLWTDDGQLHDQRGLKHRHETAVRLVPIPPVLVRILRAHIAQFPPAPDGRVFYDGPDKAILKGNTYRCVWKRARRDALSAAEAASPVAQRPYDLRHANASVLLKARVDLAEIARRLGHSIKMLLVTYAHWIDDGREAANTAIEALLDLHSITSATSGNAPELHGPVTGQQAELSPVSR</sequence>
<evidence type="ECO:0000313" key="8">
    <source>
        <dbReference type="EMBL" id="RBQ14028.1"/>
    </source>
</evidence>
<feature type="domain" description="Core-binding (CB)" evidence="7">
    <location>
        <begin position="129"/>
        <end position="211"/>
    </location>
</feature>
<feature type="compositionally biased region" description="Polar residues" evidence="5">
    <location>
        <begin position="484"/>
        <end position="495"/>
    </location>
</feature>
<dbReference type="Proteomes" id="UP000253303">
    <property type="component" value="Unassembled WGS sequence"/>
</dbReference>
<keyword evidence="2 4" id="KW-0238">DNA-binding</keyword>
<evidence type="ECO:0000256" key="5">
    <source>
        <dbReference type="SAM" id="MobiDB-lite"/>
    </source>
</evidence>
<dbReference type="PROSITE" id="PS51898">
    <property type="entry name" value="TYR_RECOMBINASE"/>
    <property type="match status" value="1"/>
</dbReference>
<comment type="caution">
    <text evidence="8">The sequence shown here is derived from an EMBL/GenBank/DDBJ whole genome shotgun (WGS) entry which is preliminary data.</text>
</comment>
<dbReference type="PANTHER" id="PTHR30349">
    <property type="entry name" value="PHAGE INTEGRASE-RELATED"/>
    <property type="match status" value="1"/>
</dbReference>
<name>A0A366LJF9_9ACTN</name>
<dbReference type="GO" id="GO:0003677">
    <property type="term" value="F:DNA binding"/>
    <property type="evidence" value="ECO:0007669"/>
    <property type="project" value="UniProtKB-UniRule"/>
</dbReference>
<keyword evidence="3" id="KW-0233">DNA recombination</keyword>